<evidence type="ECO:0000313" key="4">
    <source>
        <dbReference type="Proteomes" id="UP000215244"/>
    </source>
</evidence>
<reference evidence="3 4" key="1">
    <citation type="submission" date="2017-08" db="EMBL/GenBank/DDBJ databases">
        <title>The complete genome sequence of Maribacter sp. B1, isolated from deep-sea sediment.</title>
        <authorList>
            <person name="Wu Y.-H."/>
            <person name="Cheng H."/>
            <person name="Xu X.-W."/>
        </authorList>
    </citation>
    <scope>NUCLEOTIDE SEQUENCE [LARGE SCALE GENOMIC DNA]</scope>
    <source>
        <strain evidence="3 4">B1</strain>
    </source>
</reference>
<evidence type="ECO:0000259" key="2">
    <source>
        <dbReference type="Pfam" id="PF06283"/>
    </source>
</evidence>
<dbReference type="InterPro" id="IPR029062">
    <property type="entry name" value="Class_I_gatase-like"/>
</dbReference>
<gene>
    <name evidence="3" type="ORF">CJ263_18425</name>
</gene>
<dbReference type="InterPro" id="IPR029010">
    <property type="entry name" value="ThuA-like"/>
</dbReference>
<keyword evidence="4" id="KW-1185">Reference proteome</keyword>
<dbReference type="PROSITE" id="PS51257">
    <property type="entry name" value="PROKAR_LIPOPROTEIN"/>
    <property type="match status" value="1"/>
</dbReference>
<feature type="region of interest" description="Disordered" evidence="1">
    <location>
        <begin position="328"/>
        <end position="349"/>
    </location>
</feature>
<dbReference type="Gene3D" id="3.40.50.880">
    <property type="match status" value="1"/>
</dbReference>
<dbReference type="AlphaFoldDB" id="A0A223V9Q9"/>
<name>A0A223V9Q9_9FLAO</name>
<feature type="compositionally biased region" description="Basic and acidic residues" evidence="1">
    <location>
        <begin position="335"/>
        <end position="349"/>
    </location>
</feature>
<accession>A0A223V9Q9</accession>
<feature type="domain" description="ThuA-like" evidence="2">
    <location>
        <begin position="118"/>
        <end position="323"/>
    </location>
</feature>
<dbReference type="Pfam" id="PF06283">
    <property type="entry name" value="ThuA"/>
    <property type="match status" value="1"/>
</dbReference>
<dbReference type="KEGG" id="marb:CJ263_18425"/>
<dbReference type="RefSeq" id="WP_094998617.1">
    <property type="nucleotide sequence ID" value="NZ_BMJL01000005.1"/>
</dbReference>
<evidence type="ECO:0000256" key="1">
    <source>
        <dbReference type="SAM" id="MobiDB-lite"/>
    </source>
</evidence>
<dbReference type="PANTHER" id="PTHR40469">
    <property type="entry name" value="SECRETED GLYCOSYL HYDROLASE"/>
    <property type="match status" value="1"/>
</dbReference>
<dbReference type="EMBL" id="CP022957">
    <property type="protein sequence ID" value="ASV32032.1"/>
    <property type="molecule type" value="Genomic_DNA"/>
</dbReference>
<dbReference type="Proteomes" id="UP000215244">
    <property type="component" value="Chromosome"/>
</dbReference>
<dbReference type="PANTHER" id="PTHR40469:SF2">
    <property type="entry name" value="GALACTOSE-BINDING DOMAIN-LIKE SUPERFAMILY PROTEIN"/>
    <property type="match status" value="1"/>
</dbReference>
<protein>
    <submittedName>
        <fullName evidence="3">Trehalose utilization</fullName>
    </submittedName>
</protein>
<proteinExistence type="predicted"/>
<organism evidence="3 4">
    <name type="scientific">Maribacter cobaltidurans</name>
    <dbReference type="NCBI Taxonomy" id="1178778"/>
    <lineage>
        <taxon>Bacteria</taxon>
        <taxon>Pseudomonadati</taxon>
        <taxon>Bacteroidota</taxon>
        <taxon>Flavobacteriia</taxon>
        <taxon>Flavobacteriales</taxon>
        <taxon>Flavobacteriaceae</taxon>
        <taxon>Maribacter</taxon>
    </lineage>
</organism>
<sequence length="349" mass="39719">MKYLKWFVLVVILATACKEEAKKSEIVEERNPVKLKALILDGQNNHYVWPKTTMMMKDYLEETQLFDVDIHRMDSVWLGIKYNESRPESYTFYIEKYPLDSTKYGVSSKPIKTSMFSMDFEQYDVIISNLGADSPLWPEATRSNFENYISNGGGFVVVHAANNAWGEWDEFNKMIALGAWGGRDESTGPYVYYNDAGEVVRDDSEGVCGSHGPEYEFELTNRAPEHPIMKGIPSKWSHTQDELYERMRGPFENATILATAYADVEKNAPPWNPNVKGLGQHVPQLMAIEYGDGRVFHTTLGHFDYSMEGVGFITTLQRGAEWAATGKVTQPIPKDFPKENETSSRKWKG</sequence>
<evidence type="ECO:0000313" key="3">
    <source>
        <dbReference type="EMBL" id="ASV32032.1"/>
    </source>
</evidence>
<dbReference type="OrthoDB" id="9785923at2"/>
<dbReference type="SUPFAM" id="SSF52317">
    <property type="entry name" value="Class I glutamine amidotransferase-like"/>
    <property type="match status" value="1"/>
</dbReference>